<evidence type="ECO:0000256" key="3">
    <source>
        <dbReference type="ARBA" id="ARBA00022576"/>
    </source>
</evidence>
<dbReference type="EMBL" id="UZAD01007650">
    <property type="protein sequence ID" value="VDN88335.1"/>
    <property type="molecule type" value="Genomic_DNA"/>
</dbReference>
<dbReference type="PANTHER" id="PTHR43206:SF1">
    <property type="entry name" value="4-AMINOBUTYRATE AMINOTRANSFERASE, MITOCHONDRIAL"/>
    <property type="match status" value="1"/>
</dbReference>
<comment type="cofactor">
    <cofactor evidence="1">
        <name>pyridoxal 5'-phosphate</name>
        <dbReference type="ChEBI" id="CHEBI:597326"/>
    </cofactor>
</comment>
<dbReference type="WBParaSite" id="BPAG_0000718601-mRNA-1">
    <property type="protein sequence ID" value="BPAG_0000718601-mRNA-1"/>
    <property type="gene ID" value="BPAG_0000718601"/>
</dbReference>
<gene>
    <name evidence="5" type="ORF">BPAG_LOCUS7149</name>
</gene>
<evidence type="ECO:0000313" key="5">
    <source>
        <dbReference type="EMBL" id="VDN88335.1"/>
    </source>
</evidence>
<sequence length="116" mass="13153">MQTTTTVLGEPPRPNICGTFPGPKSKRMQVEMDLQHQAASVKCFIDYEKSKGNYIVDADDNVLLDVRNFVECFITSALFFSGYNHPDLVKAVSDPRFVLLRFILEVGEFTYVITKK</sequence>
<keyword evidence="6" id="KW-1185">Reference proteome</keyword>
<reference evidence="5 6" key="2">
    <citation type="submission" date="2018-11" db="EMBL/GenBank/DDBJ databases">
        <authorList>
            <consortium name="Pathogen Informatics"/>
        </authorList>
    </citation>
    <scope>NUCLEOTIDE SEQUENCE [LARGE SCALE GENOMIC DNA]</scope>
</reference>
<protein>
    <submittedName>
        <fullName evidence="7">Aminotran_5 domain-containing protein</fullName>
    </submittedName>
</protein>
<evidence type="ECO:0000256" key="2">
    <source>
        <dbReference type="ARBA" id="ARBA00008954"/>
    </source>
</evidence>
<dbReference type="GO" id="GO:0008483">
    <property type="term" value="F:transaminase activity"/>
    <property type="evidence" value="ECO:0007669"/>
    <property type="project" value="UniProtKB-KW"/>
</dbReference>
<proteinExistence type="inferred from homology"/>
<dbReference type="GO" id="GO:0009450">
    <property type="term" value="P:gamma-aminobutyric acid catabolic process"/>
    <property type="evidence" value="ECO:0007669"/>
    <property type="project" value="TreeGrafter"/>
</dbReference>
<keyword evidence="4" id="KW-0808">Transferase</keyword>
<evidence type="ECO:0000256" key="4">
    <source>
        <dbReference type="ARBA" id="ARBA00022679"/>
    </source>
</evidence>
<dbReference type="Gene3D" id="3.90.1150.10">
    <property type="entry name" value="Aspartate Aminotransferase, domain 1"/>
    <property type="match status" value="1"/>
</dbReference>
<evidence type="ECO:0000313" key="6">
    <source>
        <dbReference type="Proteomes" id="UP000278627"/>
    </source>
</evidence>
<dbReference type="PANTHER" id="PTHR43206">
    <property type="entry name" value="AMINOTRANSFERASE"/>
    <property type="match status" value="1"/>
</dbReference>
<evidence type="ECO:0000256" key="1">
    <source>
        <dbReference type="ARBA" id="ARBA00001933"/>
    </source>
</evidence>
<dbReference type="GO" id="GO:0005739">
    <property type="term" value="C:mitochondrion"/>
    <property type="evidence" value="ECO:0007669"/>
    <property type="project" value="TreeGrafter"/>
</dbReference>
<dbReference type="GO" id="GO:0030170">
    <property type="term" value="F:pyridoxal phosphate binding"/>
    <property type="evidence" value="ECO:0007669"/>
    <property type="project" value="TreeGrafter"/>
</dbReference>
<comment type="similarity">
    <text evidence="2">Belongs to the class-III pyridoxal-phosphate-dependent aminotransferase family.</text>
</comment>
<evidence type="ECO:0000313" key="7">
    <source>
        <dbReference type="WBParaSite" id="BPAG_0000718601-mRNA-1"/>
    </source>
</evidence>
<keyword evidence="3" id="KW-0032">Aminotransferase</keyword>
<dbReference type="Proteomes" id="UP000278627">
    <property type="component" value="Unassembled WGS sequence"/>
</dbReference>
<name>A0A0N4TG48_BRUPA</name>
<reference evidence="7" key="1">
    <citation type="submission" date="2017-02" db="UniProtKB">
        <authorList>
            <consortium name="WormBaseParasite"/>
        </authorList>
    </citation>
    <scope>IDENTIFICATION</scope>
</reference>
<dbReference type="InterPro" id="IPR015422">
    <property type="entry name" value="PyrdxlP-dep_Trfase_small"/>
</dbReference>
<organism evidence="7">
    <name type="scientific">Brugia pahangi</name>
    <name type="common">Filarial nematode worm</name>
    <dbReference type="NCBI Taxonomy" id="6280"/>
    <lineage>
        <taxon>Eukaryota</taxon>
        <taxon>Metazoa</taxon>
        <taxon>Ecdysozoa</taxon>
        <taxon>Nematoda</taxon>
        <taxon>Chromadorea</taxon>
        <taxon>Rhabditida</taxon>
        <taxon>Spirurina</taxon>
        <taxon>Spiruromorpha</taxon>
        <taxon>Filarioidea</taxon>
        <taxon>Onchocercidae</taxon>
        <taxon>Brugia</taxon>
    </lineage>
</organism>
<dbReference type="AlphaFoldDB" id="A0A0N4TG48"/>
<dbReference type="STRING" id="6280.A0A0N4TG48"/>
<accession>A0A0N4TG48</accession>